<dbReference type="Proteomes" id="UP001165121">
    <property type="component" value="Unassembled WGS sequence"/>
</dbReference>
<dbReference type="OrthoDB" id="108652at2759"/>
<name>A0A9W7CG88_9STRA</name>
<proteinExistence type="predicted"/>
<dbReference type="InterPro" id="IPR004875">
    <property type="entry name" value="DDE_SF_endonuclease_dom"/>
</dbReference>
<protein>
    <submittedName>
        <fullName evidence="2">Unnamed protein product</fullName>
    </submittedName>
</protein>
<dbReference type="EMBL" id="BSXT01000692">
    <property type="protein sequence ID" value="GMF32505.1"/>
    <property type="molecule type" value="Genomic_DNA"/>
</dbReference>
<accession>A0A9W7CG88</accession>
<evidence type="ECO:0000313" key="3">
    <source>
        <dbReference type="Proteomes" id="UP001165121"/>
    </source>
</evidence>
<gene>
    <name evidence="2" type="ORF">Pfra01_000776200</name>
</gene>
<evidence type="ECO:0000259" key="1">
    <source>
        <dbReference type="Pfam" id="PF03184"/>
    </source>
</evidence>
<sequence length="164" mass="18570">MDQTAINIDMNGKTTIDFVGTPIWKPSVKSCRLLLLDSLKVHKMTSVRSMLEEKCCTQVEFVPPGTTGLAQPMNVAAMKPFKDYVRYLAYHIDHDFPQKLHEKRVLISRFVAEAWDSFSAATICRGFAKCGILPRGPRDEHDCFRVPEVVDEEVPVKRIVSTTN</sequence>
<feature type="domain" description="DDE-1" evidence="1">
    <location>
        <begin position="26"/>
        <end position="127"/>
    </location>
</feature>
<dbReference type="AlphaFoldDB" id="A0A9W7CG88"/>
<keyword evidence="3" id="KW-1185">Reference proteome</keyword>
<reference evidence="2" key="1">
    <citation type="submission" date="2023-04" db="EMBL/GenBank/DDBJ databases">
        <title>Phytophthora fragariaefolia NBRC 109709.</title>
        <authorList>
            <person name="Ichikawa N."/>
            <person name="Sato H."/>
            <person name="Tonouchi N."/>
        </authorList>
    </citation>
    <scope>NUCLEOTIDE SEQUENCE</scope>
    <source>
        <strain evidence="2">NBRC 109709</strain>
    </source>
</reference>
<organism evidence="2 3">
    <name type="scientific">Phytophthora fragariaefolia</name>
    <dbReference type="NCBI Taxonomy" id="1490495"/>
    <lineage>
        <taxon>Eukaryota</taxon>
        <taxon>Sar</taxon>
        <taxon>Stramenopiles</taxon>
        <taxon>Oomycota</taxon>
        <taxon>Peronosporomycetes</taxon>
        <taxon>Peronosporales</taxon>
        <taxon>Peronosporaceae</taxon>
        <taxon>Phytophthora</taxon>
    </lineage>
</organism>
<dbReference type="Pfam" id="PF03184">
    <property type="entry name" value="DDE_1"/>
    <property type="match status" value="1"/>
</dbReference>
<comment type="caution">
    <text evidence="2">The sequence shown here is derived from an EMBL/GenBank/DDBJ whole genome shotgun (WGS) entry which is preliminary data.</text>
</comment>
<evidence type="ECO:0000313" key="2">
    <source>
        <dbReference type="EMBL" id="GMF32505.1"/>
    </source>
</evidence>
<dbReference type="GO" id="GO:0003676">
    <property type="term" value="F:nucleic acid binding"/>
    <property type="evidence" value="ECO:0007669"/>
    <property type="project" value="InterPro"/>
</dbReference>